<dbReference type="AlphaFoldDB" id="A0A5C5FP64"/>
<dbReference type="PANTHER" id="PTHR37543:SF1">
    <property type="entry name" value="CCCH ZINC FINGER DNA BINDING PROTEIN (AFU_ORTHOLOGUE AFUA_5G12760)"/>
    <property type="match status" value="1"/>
</dbReference>
<accession>A0A5C5FP64</accession>
<dbReference type="Pfam" id="PF25540">
    <property type="entry name" value="DUF7923"/>
    <property type="match status" value="1"/>
</dbReference>
<name>A0A5C5FP64_9BASI</name>
<organism evidence="3 4">
    <name type="scientific">Rhodotorula diobovata</name>
    <dbReference type="NCBI Taxonomy" id="5288"/>
    <lineage>
        <taxon>Eukaryota</taxon>
        <taxon>Fungi</taxon>
        <taxon>Dikarya</taxon>
        <taxon>Basidiomycota</taxon>
        <taxon>Pucciniomycotina</taxon>
        <taxon>Microbotryomycetes</taxon>
        <taxon>Sporidiobolales</taxon>
        <taxon>Sporidiobolaceae</taxon>
        <taxon>Rhodotorula</taxon>
    </lineage>
</organism>
<keyword evidence="4" id="KW-1185">Reference proteome</keyword>
<sequence>MSETLQKRAAAWHALCASQDEFVSRLLEDCETLEGEVDRLQQHPLASTPPSLTEGGTEDDLLRRSEQERRLQALEDEVGAFGAVNEELEHEAVERRRLIEERSAGLSNAQSRALEAPRHGSPPPSESQTDYEGPSFILCLINGSAVLFNQSLLSQGRTGGKDVAARLIWEIEKDLSGHDFERAGGDKPVRPTVLTLFFHDKVELVRQLLRTKVIASTETWEDFLVGFASAADNECVDVAGDAEPHIASLLLTLGYASNLKRIYVVGAQLDRLYEACPALLPSDVPFYVDVGPKLVLVNASETDDERDLLSTSGWRVTTFPRFFGTSLDNRPRSSFAELENLVSSVPAPAQPWVGAVKTKKPAAAPARPAKQPTEVTIRPRDRPVAAPEGADMVEFYASLTTPTSKHKFSPSARLLVQDPQLCVWHYFSKPGCTLPHCHRSHEYDLTSRGRRVLKKEVSTINCRELMRTGKCTWHEQNGVRCLFNHHFRGAPTSPKEA</sequence>
<feature type="region of interest" description="Disordered" evidence="1">
    <location>
        <begin position="39"/>
        <end position="60"/>
    </location>
</feature>
<evidence type="ECO:0000313" key="3">
    <source>
        <dbReference type="EMBL" id="TNY18112.1"/>
    </source>
</evidence>
<evidence type="ECO:0000313" key="4">
    <source>
        <dbReference type="Proteomes" id="UP000311382"/>
    </source>
</evidence>
<comment type="caution">
    <text evidence="3">The sequence shown here is derived from an EMBL/GenBank/DDBJ whole genome shotgun (WGS) entry which is preliminary data.</text>
</comment>
<dbReference type="Proteomes" id="UP000311382">
    <property type="component" value="Unassembled WGS sequence"/>
</dbReference>
<feature type="domain" description="DUF7923" evidence="2">
    <location>
        <begin position="135"/>
        <end position="265"/>
    </location>
</feature>
<evidence type="ECO:0000259" key="2">
    <source>
        <dbReference type="Pfam" id="PF25540"/>
    </source>
</evidence>
<dbReference type="OrthoDB" id="2524069at2759"/>
<evidence type="ECO:0000256" key="1">
    <source>
        <dbReference type="SAM" id="MobiDB-lite"/>
    </source>
</evidence>
<feature type="region of interest" description="Disordered" evidence="1">
    <location>
        <begin position="106"/>
        <end position="131"/>
    </location>
</feature>
<reference evidence="3 4" key="1">
    <citation type="submission" date="2019-03" db="EMBL/GenBank/DDBJ databases">
        <title>Rhodosporidium diobovatum UCD-FST 08-225 genome sequencing, assembly, and annotation.</title>
        <authorList>
            <person name="Fakankun I.U."/>
            <person name="Fristensky B."/>
            <person name="Levin D.B."/>
        </authorList>
    </citation>
    <scope>NUCLEOTIDE SEQUENCE [LARGE SCALE GENOMIC DNA]</scope>
    <source>
        <strain evidence="3 4">UCD-FST 08-225</strain>
    </source>
</reference>
<dbReference type="InterPro" id="IPR057683">
    <property type="entry name" value="DUF7923"/>
</dbReference>
<proteinExistence type="predicted"/>
<dbReference type="EMBL" id="SOZI01000156">
    <property type="protein sequence ID" value="TNY18112.1"/>
    <property type="molecule type" value="Genomic_DNA"/>
</dbReference>
<dbReference type="PANTHER" id="PTHR37543">
    <property type="entry name" value="CCCH ZINC FINGER DNA BINDING PROTEIN (AFU_ORTHOLOGUE AFUA_5G12760)"/>
    <property type="match status" value="1"/>
</dbReference>
<gene>
    <name evidence="3" type="ORF">DMC30DRAFT_449149</name>
</gene>
<protein>
    <recommendedName>
        <fullName evidence="2">DUF7923 domain-containing protein</fullName>
    </recommendedName>
</protein>